<gene>
    <name evidence="4" type="ORF">BD410DRAFT_780356</name>
</gene>
<evidence type="ECO:0000256" key="2">
    <source>
        <dbReference type="SAM" id="SignalP"/>
    </source>
</evidence>
<evidence type="ECO:0000313" key="4">
    <source>
        <dbReference type="EMBL" id="TDL29851.1"/>
    </source>
</evidence>
<keyword evidence="5" id="KW-1185">Reference proteome</keyword>
<feature type="chain" id="PRO_5020229069" evidence="2">
    <location>
        <begin position="20"/>
        <end position="219"/>
    </location>
</feature>
<dbReference type="AlphaFoldDB" id="A0A4R5XFF0"/>
<proteinExistence type="predicted"/>
<organism evidence="4 5">
    <name type="scientific">Rickenella mellea</name>
    <dbReference type="NCBI Taxonomy" id="50990"/>
    <lineage>
        <taxon>Eukaryota</taxon>
        <taxon>Fungi</taxon>
        <taxon>Dikarya</taxon>
        <taxon>Basidiomycota</taxon>
        <taxon>Agaricomycotina</taxon>
        <taxon>Agaricomycetes</taxon>
        <taxon>Hymenochaetales</taxon>
        <taxon>Rickenellaceae</taxon>
        <taxon>Rickenella</taxon>
    </lineage>
</organism>
<reference evidence="4 5" key="1">
    <citation type="submission" date="2018-06" db="EMBL/GenBank/DDBJ databases">
        <title>A transcriptomic atlas of mushroom development highlights an independent origin of complex multicellularity.</title>
        <authorList>
            <consortium name="DOE Joint Genome Institute"/>
            <person name="Krizsan K."/>
            <person name="Almasi E."/>
            <person name="Merenyi Z."/>
            <person name="Sahu N."/>
            <person name="Viragh M."/>
            <person name="Koszo T."/>
            <person name="Mondo S."/>
            <person name="Kiss B."/>
            <person name="Balint B."/>
            <person name="Kues U."/>
            <person name="Barry K."/>
            <person name="Hegedus J.C."/>
            <person name="Henrissat B."/>
            <person name="Johnson J."/>
            <person name="Lipzen A."/>
            <person name="Ohm R."/>
            <person name="Nagy I."/>
            <person name="Pangilinan J."/>
            <person name="Yan J."/>
            <person name="Xiong Y."/>
            <person name="Grigoriev I.V."/>
            <person name="Hibbett D.S."/>
            <person name="Nagy L.G."/>
        </authorList>
    </citation>
    <scope>NUCLEOTIDE SEQUENCE [LARGE SCALE GENOMIC DNA]</scope>
    <source>
        <strain evidence="4 5">SZMC22713</strain>
    </source>
</reference>
<dbReference type="Gene3D" id="3.40.33.10">
    <property type="entry name" value="CAP"/>
    <property type="match status" value="1"/>
</dbReference>
<dbReference type="OrthoDB" id="337038at2759"/>
<name>A0A4R5XFF0_9AGAM</name>
<dbReference type="PRINTS" id="PR00837">
    <property type="entry name" value="V5TPXLIKE"/>
</dbReference>
<evidence type="ECO:0000313" key="5">
    <source>
        <dbReference type="Proteomes" id="UP000294933"/>
    </source>
</evidence>
<dbReference type="InterPro" id="IPR035940">
    <property type="entry name" value="CAP_sf"/>
</dbReference>
<keyword evidence="2" id="KW-0732">Signal</keyword>
<feature type="domain" description="SCP" evidence="3">
    <location>
        <begin position="80"/>
        <end position="211"/>
    </location>
</feature>
<dbReference type="SMART" id="SM00198">
    <property type="entry name" value="SCP"/>
    <property type="match status" value="1"/>
</dbReference>
<dbReference type="VEuPathDB" id="FungiDB:BD410DRAFT_780356"/>
<sequence length="219" mass="22630">MFCFAVVLYCATFAAVGLAAPAPAPAPALSVLGDAWRSAWLKQHYHSKTVPSVASTTSAASQAAPSTTPSLSAPSGATPDDISAYLTAHNDARAEHGAAPLTWSDDLASKAQEWANGCQFKHSGGSLGPYGENLAAGTGSFPIASAIGLWVAEGPQYDPSNPQASHFTQVVWKATTQVGCAAAQCEGIFDASYGPATYYVCEYNPAGNVLTQFTQNVQP</sequence>
<evidence type="ECO:0000256" key="1">
    <source>
        <dbReference type="SAM" id="MobiDB-lite"/>
    </source>
</evidence>
<dbReference type="SUPFAM" id="SSF55797">
    <property type="entry name" value="PR-1-like"/>
    <property type="match status" value="1"/>
</dbReference>
<protein>
    <submittedName>
        <fullName evidence="4">PR-1-like protein</fullName>
    </submittedName>
</protein>
<dbReference type="InterPro" id="IPR001283">
    <property type="entry name" value="CRISP-related"/>
</dbReference>
<feature type="signal peptide" evidence="2">
    <location>
        <begin position="1"/>
        <end position="19"/>
    </location>
</feature>
<dbReference type="InterPro" id="IPR014044">
    <property type="entry name" value="CAP_dom"/>
</dbReference>
<dbReference type="STRING" id="50990.A0A4R5XFF0"/>
<dbReference type="EMBL" id="ML170156">
    <property type="protein sequence ID" value="TDL29851.1"/>
    <property type="molecule type" value="Genomic_DNA"/>
</dbReference>
<accession>A0A4R5XFF0</accession>
<evidence type="ECO:0000259" key="3">
    <source>
        <dbReference type="SMART" id="SM00198"/>
    </source>
</evidence>
<dbReference type="PANTHER" id="PTHR10334">
    <property type="entry name" value="CYSTEINE-RICH SECRETORY PROTEIN-RELATED"/>
    <property type="match status" value="1"/>
</dbReference>
<dbReference type="Proteomes" id="UP000294933">
    <property type="component" value="Unassembled WGS sequence"/>
</dbReference>
<feature type="region of interest" description="Disordered" evidence="1">
    <location>
        <begin position="56"/>
        <end position="77"/>
    </location>
</feature>
<dbReference type="Pfam" id="PF00188">
    <property type="entry name" value="CAP"/>
    <property type="match status" value="1"/>
</dbReference>